<keyword evidence="2" id="KW-1185">Reference proteome</keyword>
<name>A0AC61N1J9_9FIRM</name>
<organism evidence="1 2">
    <name type="scientific">Aristaeella hokkaidonensis</name>
    <dbReference type="NCBI Taxonomy" id="3046382"/>
    <lineage>
        <taxon>Bacteria</taxon>
        <taxon>Bacillati</taxon>
        <taxon>Bacillota</taxon>
        <taxon>Clostridia</taxon>
        <taxon>Eubacteriales</taxon>
        <taxon>Aristaeellaceae</taxon>
        <taxon>Aristaeella</taxon>
    </lineage>
</organism>
<evidence type="ECO:0000313" key="1">
    <source>
        <dbReference type="EMBL" id="QUC67169.1"/>
    </source>
</evidence>
<dbReference type="EMBL" id="CP068393">
    <property type="protein sequence ID" value="QUC67169.1"/>
    <property type="molecule type" value="Genomic_DNA"/>
</dbReference>
<proteinExistence type="predicted"/>
<dbReference type="Proteomes" id="UP000682782">
    <property type="component" value="Chromosome"/>
</dbReference>
<protein>
    <submittedName>
        <fullName evidence="1">MFS transporter</fullName>
    </submittedName>
</protein>
<gene>
    <name evidence="1" type="ORF">JYE49_00140</name>
</gene>
<evidence type="ECO:0000313" key="2">
    <source>
        <dbReference type="Proteomes" id="UP000682782"/>
    </source>
</evidence>
<sequence length="449" mass="48975">MMKNRKFQIALIIFSLTGQIAWVVENMYFNVFIYKMFRASASDIALMVTASAIAATLTTILMGALSDRIGKRKIFMCAGYIAWGISIISFALIRTDVISSLFGMVTGAATVGITLTIIMDCVMTFFGSTANDAAYNAWLTDSTDATNRGAAEGINSMMPLISILVVFGGFMGFDLDQASSWTAIYCIIGGLVLLIGILGFFLVDEAPVRNPDSLGYFATILYGFRPAVIRKNAVLYFSMAAFIIFNISIQIYMPYLIIYYEQTLGMADYVLIMAPAIILAAAVTFFFGRLIDRFGFRKTVLPALFLLALGFVLLWLVPSVIQAEGMAMKIPVFIGSFLMMSGYLSGMAAYGTQLRNYTPEHMAGRFQGLRILSQVLIPGIIGPQIGAWVLRDAPTISNSDGTTSFLPSADIFLTALIVLLILIAVLSAWLLHNKNGVEGSASMELRGDR</sequence>
<accession>A0AC61N1J9</accession>
<reference evidence="1" key="1">
    <citation type="submission" date="2021-01" db="EMBL/GenBank/DDBJ databases">
        <title>Complete genome sequence of Clostridiales bacterium R-7.</title>
        <authorList>
            <person name="Mahoney-Kurpe S.C."/>
            <person name="Palevich N."/>
            <person name="Koike S."/>
            <person name="Moon C.D."/>
            <person name="Attwood G.T."/>
        </authorList>
    </citation>
    <scope>NUCLEOTIDE SEQUENCE</scope>
    <source>
        <strain evidence="1">R-7</strain>
    </source>
</reference>